<comment type="caution">
    <text evidence="2">The sequence shown here is derived from an EMBL/GenBank/DDBJ whole genome shotgun (WGS) entry which is preliminary data.</text>
</comment>
<dbReference type="InterPro" id="IPR013154">
    <property type="entry name" value="ADH-like_N"/>
</dbReference>
<dbReference type="Proteomes" id="UP001160142">
    <property type="component" value="Unassembled WGS sequence"/>
</dbReference>
<feature type="domain" description="Enoyl reductase (ER)" evidence="1">
    <location>
        <begin position="13"/>
        <end position="311"/>
    </location>
</feature>
<evidence type="ECO:0000313" key="2">
    <source>
        <dbReference type="EMBL" id="MDH6181530.1"/>
    </source>
</evidence>
<protein>
    <submittedName>
        <fullName evidence="2">NADPH:quinone reductase-like Zn-dependent oxidoreductase</fullName>
    </submittedName>
</protein>
<dbReference type="RefSeq" id="WP_322133843.1">
    <property type="nucleotide sequence ID" value="NZ_CP085036.1"/>
</dbReference>
<proteinExistence type="predicted"/>
<dbReference type="Pfam" id="PF13602">
    <property type="entry name" value="ADH_zinc_N_2"/>
    <property type="match status" value="1"/>
</dbReference>
<dbReference type="InterPro" id="IPR036291">
    <property type="entry name" value="NAD(P)-bd_dom_sf"/>
</dbReference>
<accession>A0ABT6KNE8</accession>
<evidence type="ECO:0000313" key="3">
    <source>
        <dbReference type="Proteomes" id="UP001160142"/>
    </source>
</evidence>
<dbReference type="Gene3D" id="3.40.50.720">
    <property type="entry name" value="NAD(P)-binding Rossmann-like Domain"/>
    <property type="match status" value="1"/>
</dbReference>
<evidence type="ECO:0000259" key="1">
    <source>
        <dbReference type="SMART" id="SM00829"/>
    </source>
</evidence>
<dbReference type="SUPFAM" id="SSF50129">
    <property type="entry name" value="GroES-like"/>
    <property type="match status" value="1"/>
</dbReference>
<dbReference type="CDD" id="cd08267">
    <property type="entry name" value="MDR1"/>
    <property type="match status" value="1"/>
</dbReference>
<dbReference type="SUPFAM" id="SSF51735">
    <property type="entry name" value="NAD(P)-binding Rossmann-fold domains"/>
    <property type="match status" value="1"/>
</dbReference>
<dbReference type="Gene3D" id="3.90.180.10">
    <property type="entry name" value="Medium-chain alcohol dehydrogenases, catalytic domain"/>
    <property type="match status" value="1"/>
</dbReference>
<dbReference type="InterPro" id="IPR050700">
    <property type="entry name" value="YIM1/Zinc_Alcohol_DH_Fams"/>
</dbReference>
<dbReference type="Pfam" id="PF08240">
    <property type="entry name" value="ADH_N"/>
    <property type="match status" value="1"/>
</dbReference>
<sequence>MKAVVRERYGAAGDVVEIVDVDRPAPGPGEVLLRVCAAGLNSADWRLTAAVPALARLGEGLRAPRNRRLGMDVSGIIDAVGEGVTAFAVGDAVFGEARGSFAEYVVAPVGTIAFAPSSIPLRDAAVLAIAGSTALQALRRGGDLTGKRVLVIGAGGGVGSFVVGLAASRGAVVTAVCSTDKVEPVRALGASRVIDYTRETISGSYDLIVELAVAASLRVTRSWLADGGSLVLSSGDGGRIVGPLARMLGSVVFANTSVLSSRVSADDLRELAAAVDAGELRPVISASYPLAEAAAAIEQLGREKTRGKVVLDVAA</sequence>
<keyword evidence="3" id="KW-1185">Reference proteome</keyword>
<dbReference type="PANTHER" id="PTHR11695">
    <property type="entry name" value="ALCOHOL DEHYDROGENASE RELATED"/>
    <property type="match status" value="1"/>
</dbReference>
<organism evidence="2 3">
    <name type="scientific">Antiquaquibacter oligotrophicus</name>
    <dbReference type="NCBI Taxonomy" id="2880260"/>
    <lineage>
        <taxon>Bacteria</taxon>
        <taxon>Bacillati</taxon>
        <taxon>Actinomycetota</taxon>
        <taxon>Actinomycetes</taxon>
        <taxon>Micrococcales</taxon>
        <taxon>Microbacteriaceae</taxon>
        <taxon>Antiquaquibacter</taxon>
    </lineage>
</organism>
<name>A0ABT6KNE8_9MICO</name>
<dbReference type="SMART" id="SM00829">
    <property type="entry name" value="PKS_ER"/>
    <property type="match status" value="1"/>
</dbReference>
<dbReference type="EMBL" id="JARXVQ010000001">
    <property type="protein sequence ID" value="MDH6181530.1"/>
    <property type="molecule type" value="Genomic_DNA"/>
</dbReference>
<gene>
    <name evidence="2" type="ORF">M2152_001712</name>
</gene>
<dbReference type="InterPro" id="IPR020843">
    <property type="entry name" value="ER"/>
</dbReference>
<dbReference type="PANTHER" id="PTHR11695:SF294">
    <property type="entry name" value="RETICULON-4-INTERACTING PROTEIN 1, MITOCHONDRIAL"/>
    <property type="match status" value="1"/>
</dbReference>
<dbReference type="InterPro" id="IPR011032">
    <property type="entry name" value="GroES-like_sf"/>
</dbReference>
<reference evidence="2 3" key="1">
    <citation type="submission" date="2023-04" db="EMBL/GenBank/DDBJ databases">
        <title>Genome Encyclopedia of Bacteria and Archaea VI: Functional Genomics of Type Strains.</title>
        <authorList>
            <person name="Whitman W."/>
        </authorList>
    </citation>
    <scope>NUCLEOTIDE SEQUENCE [LARGE SCALE GENOMIC DNA]</scope>
    <source>
        <strain evidence="2 3">SG_E_30_P1</strain>
    </source>
</reference>